<evidence type="ECO:0000313" key="2">
    <source>
        <dbReference type="EMBL" id="KJD35741.1"/>
    </source>
</evidence>
<dbReference type="InterPro" id="IPR036237">
    <property type="entry name" value="Xyl_isomerase-like_sf"/>
</dbReference>
<evidence type="ECO:0000256" key="1">
    <source>
        <dbReference type="SAM" id="SignalP"/>
    </source>
</evidence>
<dbReference type="RefSeq" id="WP_044632476.1">
    <property type="nucleotide sequence ID" value="NZ_JTDW01000005.1"/>
</dbReference>
<name>A0A0D7W9E6_9FLAO</name>
<sequence length="290" mass="32937">MIKLKTLKIILLIVLISSCAKKQEAIIKIKEVTPWCIIGFDTKNRTPTQRINMLKEFGLKKYGYNRGTADFTSMTEEFKLAKQNNIEITSVFLWLNAKRDTIGKLSEANTMLLNGLNNAPFKPAIWVSFSDNFFKDLNQQQSVERAVNMIRYIKQKADALGCKLALYNHDGWFGNPLNQLEILDVLNGDSISIVYNFHHALEHLQQFPSIAKKIAPHLSYVNLNGVKKEGPQILPIGAGDYELNMIKVLLNEGYKGPWGILGHIKTEDVQQVLNNNLNGLKLINQQLREQ</sequence>
<dbReference type="OrthoDB" id="837145at2"/>
<evidence type="ECO:0008006" key="4">
    <source>
        <dbReference type="Google" id="ProtNLM"/>
    </source>
</evidence>
<organism evidence="2 3">
    <name type="scientific">Neotamlana sedimentorum</name>
    <dbReference type="NCBI Taxonomy" id="1435349"/>
    <lineage>
        <taxon>Bacteria</taxon>
        <taxon>Pseudomonadati</taxon>
        <taxon>Bacteroidota</taxon>
        <taxon>Flavobacteriia</taxon>
        <taxon>Flavobacteriales</taxon>
        <taxon>Flavobacteriaceae</taxon>
        <taxon>Neotamlana</taxon>
    </lineage>
</organism>
<evidence type="ECO:0000313" key="3">
    <source>
        <dbReference type="Proteomes" id="UP000032578"/>
    </source>
</evidence>
<dbReference type="PROSITE" id="PS51257">
    <property type="entry name" value="PROKAR_LIPOPROTEIN"/>
    <property type="match status" value="1"/>
</dbReference>
<dbReference type="AlphaFoldDB" id="A0A0D7W9E6"/>
<feature type="signal peptide" evidence="1">
    <location>
        <begin position="1"/>
        <end position="22"/>
    </location>
</feature>
<reference evidence="2 3" key="1">
    <citation type="submission" date="2014-11" db="EMBL/GenBank/DDBJ databases">
        <title>Tamlana sedimentorum sp. nov., isolated from shallow sand sediments of the Sea of Japan.</title>
        <authorList>
            <person name="Romanenko L.A."/>
        </authorList>
    </citation>
    <scope>NUCLEOTIDE SEQUENCE [LARGE SCALE GENOMIC DNA]</scope>
    <source>
        <strain evidence="2 3">JCM 19808</strain>
    </source>
</reference>
<dbReference type="Gene3D" id="3.20.20.150">
    <property type="entry name" value="Divalent-metal-dependent TIM barrel enzymes"/>
    <property type="match status" value="1"/>
</dbReference>
<comment type="caution">
    <text evidence="2">The sequence shown here is derived from an EMBL/GenBank/DDBJ whole genome shotgun (WGS) entry which is preliminary data.</text>
</comment>
<accession>A0A0D7W9E6</accession>
<gene>
    <name evidence="2" type="ORF">PW52_08355</name>
</gene>
<feature type="chain" id="PRO_5002325674" description="Xylose isomerase-like TIM barrel domain-containing protein" evidence="1">
    <location>
        <begin position="23"/>
        <end position="290"/>
    </location>
</feature>
<dbReference type="Proteomes" id="UP000032578">
    <property type="component" value="Unassembled WGS sequence"/>
</dbReference>
<dbReference type="PATRIC" id="fig|1435349.4.peg.2656"/>
<keyword evidence="3" id="KW-1185">Reference proteome</keyword>
<dbReference type="EMBL" id="JTDW01000005">
    <property type="protein sequence ID" value="KJD35741.1"/>
    <property type="molecule type" value="Genomic_DNA"/>
</dbReference>
<dbReference type="SUPFAM" id="SSF51658">
    <property type="entry name" value="Xylose isomerase-like"/>
    <property type="match status" value="1"/>
</dbReference>
<dbReference type="STRING" id="1435349.PW52_08355"/>
<proteinExistence type="predicted"/>
<protein>
    <recommendedName>
        <fullName evidence="4">Xylose isomerase-like TIM barrel domain-containing protein</fullName>
    </recommendedName>
</protein>
<keyword evidence="1" id="KW-0732">Signal</keyword>